<evidence type="ECO:0000256" key="4">
    <source>
        <dbReference type="ARBA" id="ARBA00022475"/>
    </source>
</evidence>
<sequence length="1486" mass="164617">MAAILFREVAQQNSTADYEYGNINSFGPAAAGTFDFTPLFEDTIFSLVPSALLLLVLPYRLFSLKGQRPKVARGGFLHDSKLLFMAVFAAMNLALLVLHALNPSERTKVTVAAAALTFVCTLGLLVLSDLEHTRSVRPSTIMNGYLLLTLLFDIARLRTLFISNASHAIAGCFASMFAVKAMVLFAEAVEKRGILLEPYRNLSPEETSGIYSRSFFFWLNQLMTTGFRRLLHNDDLYPVDREMSSAVLRAKMQKFWAESSKESSRALLWAVLKANRKPMLLCVVPRLALIAVSYAQPFLLTRTVSFASDLSQSENIGWGLTGAFFFVLLGVALSNGWYYHMTYRFVTSVRGSLVSIIYSKTVDLSITALDESVAVTLMSNDTQTICNGFQMIHDFWAVPLQLGITLYLLFRQLGIACLVPAVIAFISAVGIFSIANIIGQAQKNWMKSIQTRVDVTARMLGSMKSVKMLGFTDWLSEIVQELRVEELVVAALFRKLLTIRVFLANLMATTAPFFTFAFYTIVLTSKDRVLDAQTAYTVLTLISLLSAPINDLIRAIPMMNAANASLDRIQTFLSSDARRDDRLYLNNTIDSDSSDLSAEDGTLEMHSFPKADSTQRSELILARDVSFSWTIDEKPVVRDVNFTISRGQLCLVIGPVGCGKSTLLKGVLGETLSTKGFLYTNFKECAFVDQTPWIRNTTLRDNIIGISPYDEQWYKSVVNACALDQDVAILPRGHSTIVGSAGISLSGGQKQRVALARAVYARKDLILLDDTFSGLDADTEDRIFTRLFSRQGLFRKLGSTVLLVTHAVHRLSYADHILAMAADGSIAEQGTLEQLEASGGYVSTLEKRYKAEKAEEDIQQEKQTDAMPSALAQAEKEEQIAREEENELHIAQGDLTRHGGDLSLYTYYLKSVHWASTALWASCFLLAGVAAKLGEFLVNYWTDASNTDGNSVNGFYLGLYAMLTIIAVGGMVGGVYHYILYFSPKSAKVLHERLLSSVMNAPLAFFTSVDIGTTTNRFSQDMTLIDNDLPYAVIDFLISLSIGVMSAVLMCISARYFAATMPPVFLFMWMLQKFYLRTSRQMRILDLEAKSPLFSQFLESLSGLVTIRAFGWASRFEEQNLVLLDASQKPFYLLFCIQRWLGLALDLAVTALGVILMVMIVKLRSEVGAGYVGLAILNVITFSQYLSQIIRNWTELETSIGAIARVRNFVDTTANENRPEETLPLPDSVNDSGSLAWPPRGAIEFRNVSASYNSNKNRENNKLILRNLSISIRAGEKIGLCGRSGSGKSSLLATLFRMLEIEPESSITIDGVDITKVARQDLRAALNAIPQEPFITRGSVRINADPLGTHTSEQIAEALRSVELWDLVQEKGGLDADLDSNFFSHGQRQLFSLARALLRGSKVIVLDEVTSNVDVVSDALMQRVIREKFGNCTILAVAHRLDTIMDFDRVALMHDGELVELDSPQALLSRNSAFKELYESLSSNSS</sequence>
<feature type="transmembrane region" description="Helical" evidence="12">
    <location>
        <begin position="954"/>
        <end position="979"/>
    </location>
</feature>
<evidence type="ECO:0000259" key="13">
    <source>
        <dbReference type="PROSITE" id="PS50893"/>
    </source>
</evidence>
<dbReference type="PROSITE" id="PS50929">
    <property type="entry name" value="ABC_TM1F"/>
    <property type="match status" value="2"/>
</dbReference>
<dbReference type="Pfam" id="PF24357">
    <property type="entry name" value="TMD0_ABC"/>
    <property type="match status" value="1"/>
</dbReference>
<dbReference type="CDD" id="cd18579">
    <property type="entry name" value="ABC_6TM_ABCC_D1"/>
    <property type="match status" value="1"/>
</dbReference>
<dbReference type="Gene3D" id="3.40.50.300">
    <property type="entry name" value="P-loop containing nucleotide triphosphate hydrolases"/>
    <property type="match status" value="2"/>
</dbReference>
<reference evidence="15 16" key="1">
    <citation type="submission" date="2015-06" db="EMBL/GenBank/DDBJ databases">
        <title>Talaromyces atroroseus IBT 11181 draft genome.</title>
        <authorList>
            <person name="Rasmussen K.B."/>
            <person name="Rasmussen S."/>
            <person name="Petersen B."/>
            <person name="Sicheritz-Ponten T."/>
            <person name="Mortensen U.H."/>
            <person name="Thrane U."/>
        </authorList>
    </citation>
    <scope>NUCLEOTIDE SEQUENCE [LARGE SCALE GENOMIC DNA]</scope>
    <source>
        <strain evidence="15 16">IBT 11181</strain>
    </source>
</reference>
<feature type="transmembrane region" description="Helical" evidence="12">
    <location>
        <begin position="316"/>
        <end position="339"/>
    </location>
</feature>
<feature type="domain" description="ABC transporter" evidence="13">
    <location>
        <begin position="1243"/>
        <end position="1480"/>
    </location>
</feature>
<dbReference type="CDD" id="cd03250">
    <property type="entry name" value="ABCC_MRP_domain1"/>
    <property type="match status" value="1"/>
</dbReference>
<evidence type="ECO:0000256" key="8">
    <source>
        <dbReference type="ARBA" id="ARBA00022989"/>
    </source>
</evidence>
<evidence type="ECO:0000256" key="1">
    <source>
        <dbReference type="ARBA" id="ARBA00004651"/>
    </source>
</evidence>
<feature type="transmembrane region" description="Helical" evidence="12">
    <location>
        <begin position="44"/>
        <end position="62"/>
    </location>
</feature>
<dbReference type="GeneID" id="31002284"/>
<feature type="transmembrane region" description="Helical" evidence="12">
    <location>
        <begin position="82"/>
        <end position="101"/>
    </location>
</feature>
<dbReference type="GO" id="GO:0140359">
    <property type="term" value="F:ABC-type transporter activity"/>
    <property type="evidence" value="ECO:0007669"/>
    <property type="project" value="InterPro"/>
</dbReference>
<dbReference type="InterPro" id="IPR050173">
    <property type="entry name" value="ABC_transporter_C-like"/>
</dbReference>
<dbReference type="InterPro" id="IPR017871">
    <property type="entry name" value="ABC_transporter-like_CS"/>
</dbReference>
<evidence type="ECO:0000256" key="10">
    <source>
        <dbReference type="ARBA" id="ARBA00023180"/>
    </source>
</evidence>
<name>A0A225B583_TALAT</name>
<dbReference type="InterPro" id="IPR003593">
    <property type="entry name" value="AAA+_ATPase"/>
</dbReference>
<dbReference type="STRING" id="1441469.A0A225B583"/>
<protein>
    <submittedName>
        <fullName evidence="15">Uncharacterized protein</fullName>
    </submittedName>
</protein>
<dbReference type="Gene3D" id="1.20.1560.10">
    <property type="entry name" value="ABC transporter type 1, transmembrane domain"/>
    <property type="match status" value="2"/>
</dbReference>
<evidence type="ECO:0000256" key="12">
    <source>
        <dbReference type="SAM" id="Phobius"/>
    </source>
</evidence>
<feature type="transmembrane region" description="Helical" evidence="12">
    <location>
        <begin position="1140"/>
        <end position="1161"/>
    </location>
</feature>
<feature type="transmembrane region" description="Helical" evidence="12">
    <location>
        <begin position="502"/>
        <end position="522"/>
    </location>
</feature>
<dbReference type="PANTHER" id="PTHR24223:SF269">
    <property type="entry name" value="ABC MULTIDRUG TRANSPORTER (EUROFUNG)-RELATED"/>
    <property type="match status" value="1"/>
</dbReference>
<dbReference type="GO" id="GO:0005886">
    <property type="term" value="C:plasma membrane"/>
    <property type="evidence" value="ECO:0007669"/>
    <property type="project" value="UniProtKB-SubCell"/>
</dbReference>
<keyword evidence="11" id="KW-0175">Coiled coil</keyword>
<keyword evidence="7" id="KW-0067">ATP-binding</keyword>
<proteinExistence type="inferred from homology"/>
<dbReference type="InterPro" id="IPR036640">
    <property type="entry name" value="ABC1_TM_sf"/>
</dbReference>
<evidence type="ECO:0000256" key="9">
    <source>
        <dbReference type="ARBA" id="ARBA00023136"/>
    </source>
</evidence>
<evidence type="ECO:0000259" key="14">
    <source>
        <dbReference type="PROSITE" id="PS50929"/>
    </source>
</evidence>
<dbReference type="InterPro" id="IPR003439">
    <property type="entry name" value="ABC_transporter-like_ATP-bd"/>
</dbReference>
<feature type="transmembrane region" description="Helical" evidence="12">
    <location>
        <begin position="1029"/>
        <end position="1050"/>
    </location>
</feature>
<feature type="transmembrane region" description="Helical" evidence="12">
    <location>
        <begin position="278"/>
        <end position="296"/>
    </location>
</feature>
<dbReference type="CDD" id="cd18580">
    <property type="entry name" value="ABC_6TM_ABCC_D2"/>
    <property type="match status" value="1"/>
</dbReference>
<dbReference type="SUPFAM" id="SSF90123">
    <property type="entry name" value="ABC transporter transmembrane region"/>
    <property type="match status" value="2"/>
</dbReference>
<evidence type="ECO:0000313" key="16">
    <source>
        <dbReference type="Proteomes" id="UP000214365"/>
    </source>
</evidence>
<feature type="transmembrane region" description="Helical" evidence="12">
    <location>
        <begin position="140"/>
        <end position="161"/>
    </location>
</feature>
<keyword evidence="16" id="KW-1185">Reference proteome</keyword>
<dbReference type="InterPro" id="IPR044746">
    <property type="entry name" value="ABCC_6TM_D1"/>
</dbReference>
<keyword evidence="5 12" id="KW-0812">Transmembrane</keyword>
<comment type="caution">
    <text evidence="15">The sequence shown here is derived from an EMBL/GenBank/DDBJ whole genome shotgun (WGS) entry which is preliminary data.</text>
</comment>
<dbReference type="FunFam" id="3.40.50.300:FF:000838">
    <property type="entry name" value="ABC multidrug transporter (Eurofung)"/>
    <property type="match status" value="1"/>
</dbReference>
<feature type="transmembrane region" description="Helical" evidence="12">
    <location>
        <begin position="534"/>
        <end position="553"/>
    </location>
</feature>
<keyword evidence="3" id="KW-0813">Transport</keyword>
<dbReference type="EMBL" id="LFMY01000003">
    <property type="protein sequence ID" value="OKL62025.1"/>
    <property type="molecule type" value="Genomic_DNA"/>
</dbReference>
<dbReference type="InterPro" id="IPR027417">
    <property type="entry name" value="P-loop_NTPase"/>
</dbReference>
<feature type="transmembrane region" description="Helical" evidence="12">
    <location>
        <begin position="107"/>
        <end position="128"/>
    </location>
</feature>
<evidence type="ECO:0000256" key="3">
    <source>
        <dbReference type="ARBA" id="ARBA00022448"/>
    </source>
</evidence>
<evidence type="ECO:0000313" key="15">
    <source>
        <dbReference type="EMBL" id="OKL62025.1"/>
    </source>
</evidence>
<evidence type="ECO:0000256" key="5">
    <source>
        <dbReference type="ARBA" id="ARBA00022692"/>
    </source>
</evidence>
<feature type="domain" description="ABC transporter" evidence="13">
    <location>
        <begin position="620"/>
        <end position="847"/>
    </location>
</feature>
<dbReference type="Pfam" id="PF00005">
    <property type="entry name" value="ABC_tran"/>
    <property type="match status" value="2"/>
</dbReference>
<dbReference type="PROSITE" id="PS50893">
    <property type="entry name" value="ABC_TRANSPORTER_2"/>
    <property type="match status" value="2"/>
</dbReference>
<feature type="coiled-coil region" evidence="11">
    <location>
        <begin position="867"/>
        <end position="894"/>
    </location>
</feature>
<feature type="transmembrane region" description="Helical" evidence="12">
    <location>
        <begin position="912"/>
        <end position="934"/>
    </location>
</feature>
<keyword evidence="8 12" id="KW-1133">Transmembrane helix</keyword>
<dbReference type="Pfam" id="PF00664">
    <property type="entry name" value="ABC_membrane"/>
    <property type="match status" value="2"/>
</dbReference>
<dbReference type="PROSITE" id="PS00211">
    <property type="entry name" value="ABC_TRANSPORTER_1"/>
    <property type="match status" value="2"/>
</dbReference>
<comment type="subcellular location">
    <subcellularLocation>
        <location evidence="1">Cell membrane</location>
        <topology evidence="1">Multi-pass membrane protein</topology>
    </subcellularLocation>
</comment>
<dbReference type="FunFam" id="3.40.50.300:FF:001854">
    <property type="entry name" value="ABC multidrug transporter (Eurofung)"/>
    <property type="match status" value="1"/>
</dbReference>
<dbReference type="PANTHER" id="PTHR24223">
    <property type="entry name" value="ATP-BINDING CASSETTE SUB-FAMILY C"/>
    <property type="match status" value="1"/>
</dbReference>
<dbReference type="SMART" id="SM00382">
    <property type="entry name" value="AAA"/>
    <property type="match status" value="2"/>
</dbReference>
<keyword evidence="4" id="KW-1003">Cell membrane</keyword>
<dbReference type="RefSeq" id="XP_020122146.1">
    <property type="nucleotide sequence ID" value="XM_020264580.1"/>
</dbReference>
<feature type="domain" description="ABC transmembrane type-1" evidence="14">
    <location>
        <begin position="936"/>
        <end position="1198"/>
    </location>
</feature>
<keyword evidence="10" id="KW-0325">Glycoprotein</keyword>
<feature type="transmembrane region" description="Helical" evidence="12">
    <location>
        <begin position="1168"/>
        <end position="1186"/>
    </location>
</feature>
<accession>A0A225B583</accession>
<dbReference type="InterPro" id="IPR056227">
    <property type="entry name" value="TMD0_ABC"/>
</dbReference>
<comment type="similarity">
    <text evidence="2">Belongs to the ABC transporter superfamily. ABCC family. Conjugate transporter (TC 3.A.1.208) subfamily.</text>
</comment>
<evidence type="ECO:0000256" key="7">
    <source>
        <dbReference type="ARBA" id="ARBA00022840"/>
    </source>
</evidence>
<dbReference type="InterPro" id="IPR044726">
    <property type="entry name" value="ABCC_6TM_D2"/>
</dbReference>
<evidence type="ECO:0000256" key="11">
    <source>
        <dbReference type="SAM" id="Coils"/>
    </source>
</evidence>
<feature type="transmembrane region" description="Helical" evidence="12">
    <location>
        <begin position="167"/>
        <end position="186"/>
    </location>
</feature>
<evidence type="ECO:0000256" key="6">
    <source>
        <dbReference type="ARBA" id="ARBA00022741"/>
    </source>
</evidence>
<dbReference type="FunFam" id="1.20.1560.10:FF:000055">
    <property type="entry name" value="ABC multidrug transporter (Eurofung)"/>
    <property type="match status" value="1"/>
</dbReference>
<feature type="transmembrane region" description="Helical" evidence="12">
    <location>
        <begin position="413"/>
        <end position="438"/>
    </location>
</feature>
<feature type="domain" description="ABC transmembrane type-1" evidence="14">
    <location>
        <begin position="287"/>
        <end position="561"/>
    </location>
</feature>
<dbReference type="GO" id="GO:0005524">
    <property type="term" value="F:ATP binding"/>
    <property type="evidence" value="ECO:0007669"/>
    <property type="project" value="UniProtKB-KW"/>
</dbReference>
<dbReference type="Proteomes" id="UP000214365">
    <property type="component" value="Unassembled WGS sequence"/>
</dbReference>
<gene>
    <name evidence="15" type="ORF">UA08_02529</name>
</gene>
<organism evidence="15 16">
    <name type="scientific">Talaromyces atroroseus</name>
    <dbReference type="NCBI Taxonomy" id="1441469"/>
    <lineage>
        <taxon>Eukaryota</taxon>
        <taxon>Fungi</taxon>
        <taxon>Dikarya</taxon>
        <taxon>Ascomycota</taxon>
        <taxon>Pezizomycotina</taxon>
        <taxon>Eurotiomycetes</taxon>
        <taxon>Eurotiomycetidae</taxon>
        <taxon>Eurotiales</taxon>
        <taxon>Trichocomaceae</taxon>
        <taxon>Talaromyces</taxon>
        <taxon>Talaromyces sect. Trachyspermi</taxon>
    </lineage>
</organism>
<dbReference type="SUPFAM" id="SSF52540">
    <property type="entry name" value="P-loop containing nucleoside triphosphate hydrolases"/>
    <property type="match status" value="2"/>
</dbReference>
<dbReference type="FunFam" id="1.20.1560.10:FF:000066">
    <property type="entry name" value="ABC multidrug transporter (Eurofung)"/>
    <property type="match status" value="1"/>
</dbReference>
<keyword evidence="9 12" id="KW-0472">Membrane</keyword>
<dbReference type="CDD" id="cd03244">
    <property type="entry name" value="ABCC_MRP_domain2"/>
    <property type="match status" value="1"/>
</dbReference>
<dbReference type="OrthoDB" id="6500128at2759"/>
<dbReference type="GO" id="GO:0016887">
    <property type="term" value="F:ATP hydrolysis activity"/>
    <property type="evidence" value="ECO:0007669"/>
    <property type="project" value="InterPro"/>
</dbReference>
<evidence type="ECO:0000256" key="2">
    <source>
        <dbReference type="ARBA" id="ARBA00009726"/>
    </source>
</evidence>
<keyword evidence="6" id="KW-0547">Nucleotide-binding</keyword>
<dbReference type="InterPro" id="IPR011527">
    <property type="entry name" value="ABC1_TM_dom"/>
</dbReference>